<dbReference type="Proteomes" id="UP001201163">
    <property type="component" value="Unassembled WGS sequence"/>
</dbReference>
<evidence type="ECO:0000313" key="2">
    <source>
        <dbReference type="EMBL" id="KAH8982103.1"/>
    </source>
</evidence>
<dbReference type="EMBL" id="JAKELL010000105">
    <property type="protein sequence ID" value="KAH8982103.1"/>
    <property type="molecule type" value="Genomic_DNA"/>
</dbReference>
<evidence type="ECO:0000313" key="3">
    <source>
        <dbReference type="Proteomes" id="UP001201163"/>
    </source>
</evidence>
<accession>A0AAD4L6A8</accession>
<proteinExistence type="predicted"/>
<sequence length="277" mass="31694">MDKNLLVDAKDEKTLDYPLMLDDASEIESGPIRTPRQGISKFALSREYRKAVRSLYYAARRMSDKDIDKYFTAQRPGFETDHDRVTSVALSLSRVYLSCKDAFPTPQMKSEWAAAVWREACAKTRVNFDPSMRSDLANGCTKLFIDAKKRVTDAVDIFYGFDTRHTTDSISNNATLARALLSYRVDDGILFREYFSPLPIPAIAFALTLIECCIDEWTDGTRQETTWDEERFKVTYRSHVGLLDDFQLRAAQGFDSFEHIRSDLLKEAREHAGQPPL</sequence>
<gene>
    <name evidence="2" type="ORF">EDB92DRAFT_2106766</name>
</gene>
<dbReference type="Pfam" id="PF20149">
    <property type="entry name" value="DUF6532"/>
    <property type="match status" value="1"/>
</dbReference>
<name>A0AAD4L6A8_9AGAM</name>
<evidence type="ECO:0000259" key="1">
    <source>
        <dbReference type="Pfam" id="PF20149"/>
    </source>
</evidence>
<dbReference type="AlphaFoldDB" id="A0AAD4L6A8"/>
<dbReference type="InterPro" id="IPR045341">
    <property type="entry name" value="DUF6532"/>
</dbReference>
<reference evidence="2" key="1">
    <citation type="submission" date="2022-01" db="EMBL/GenBank/DDBJ databases">
        <title>Comparative genomics reveals a dynamic genome evolution in the ectomycorrhizal milk-cap (Lactarius) mushrooms.</title>
        <authorList>
            <consortium name="DOE Joint Genome Institute"/>
            <person name="Lebreton A."/>
            <person name="Tang N."/>
            <person name="Kuo A."/>
            <person name="LaButti K."/>
            <person name="Drula E."/>
            <person name="Barry K."/>
            <person name="Clum A."/>
            <person name="Lipzen A."/>
            <person name="Mousain D."/>
            <person name="Ng V."/>
            <person name="Wang R."/>
            <person name="Wang X."/>
            <person name="Dai Y."/>
            <person name="Henrissat B."/>
            <person name="Grigoriev I.V."/>
            <person name="Guerin-Laguette A."/>
            <person name="Yu F."/>
            <person name="Martin F.M."/>
        </authorList>
    </citation>
    <scope>NUCLEOTIDE SEQUENCE</scope>
    <source>
        <strain evidence="2">QP</strain>
    </source>
</reference>
<protein>
    <recommendedName>
        <fullName evidence="1">DUF6532 domain-containing protein</fullName>
    </recommendedName>
</protein>
<organism evidence="2 3">
    <name type="scientific">Lactarius akahatsu</name>
    <dbReference type="NCBI Taxonomy" id="416441"/>
    <lineage>
        <taxon>Eukaryota</taxon>
        <taxon>Fungi</taxon>
        <taxon>Dikarya</taxon>
        <taxon>Basidiomycota</taxon>
        <taxon>Agaricomycotina</taxon>
        <taxon>Agaricomycetes</taxon>
        <taxon>Russulales</taxon>
        <taxon>Russulaceae</taxon>
        <taxon>Lactarius</taxon>
    </lineage>
</organism>
<feature type="domain" description="DUF6532" evidence="1">
    <location>
        <begin position="176"/>
        <end position="246"/>
    </location>
</feature>
<comment type="caution">
    <text evidence="2">The sequence shown here is derived from an EMBL/GenBank/DDBJ whole genome shotgun (WGS) entry which is preliminary data.</text>
</comment>
<keyword evidence="3" id="KW-1185">Reference proteome</keyword>